<sequence length="373" mass="41151">MHTHANAQSLTSTPYRGLVNPWADVLLLGAGSLLALLLLNLFDLGAEGVAQLAVLMMVLANFVNHPHFAFSYQLFYGSWHQVKSGALPSDLRQRWWLAGVWVPLLLALVLFATALLWLQGKPLALGVVLSLMGLLVGWHYVKQGFGMAMMDAALKKRYWPAAVRKALLFNAYACWAGAWTVVNSIGSPQRLWAAVGIPVSVPGPVVVLACLVAAASSTWAGLLVFRAIRQWNAEGLSWKEWPLAGLLAYGITLYVWIGLISFSTAFLLVVPFFHSLQYLTVIGRYKVNETKSKRLTPRHLLQFVATGVILGAIGFWLLPGAVDFARTGELPHFGAPALAIACFWIFINVHHYFIDNVLWRQGNPNVKKHLFDA</sequence>
<reference evidence="2 3" key="1">
    <citation type="submission" date="2019-12" db="EMBL/GenBank/DDBJ databases">
        <title>Novel species isolated from a subtropical stream in China.</title>
        <authorList>
            <person name="Lu H."/>
        </authorList>
    </citation>
    <scope>NUCLEOTIDE SEQUENCE [LARGE SCALE GENOMIC DNA]</scope>
    <source>
        <strain evidence="2 3">DS3</strain>
    </source>
</reference>
<organism evidence="2 3">
    <name type="scientific">Pseudoduganella guangdongensis</name>
    <dbReference type="NCBI Taxonomy" id="2692179"/>
    <lineage>
        <taxon>Bacteria</taxon>
        <taxon>Pseudomonadati</taxon>
        <taxon>Pseudomonadota</taxon>
        <taxon>Betaproteobacteria</taxon>
        <taxon>Burkholderiales</taxon>
        <taxon>Oxalobacteraceae</taxon>
        <taxon>Telluria group</taxon>
        <taxon>Pseudoduganella</taxon>
    </lineage>
</organism>
<dbReference type="Proteomes" id="UP000448575">
    <property type="component" value="Unassembled WGS sequence"/>
</dbReference>
<accession>A0A6N9HPW0</accession>
<feature type="transmembrane region" description="Helical" evidence="1">
    <location>
        <begin position="299"/>
        <end position="318"/>
    </location>
</feature>
<feature type="transmembrane region" description="Helical" evidence="1">
    <location>
        <begin position="123"/>
        <end position="141"/>
    </location>
</feature>
<feature type="transmembrane region" description="Helical" evidence="1">
    <location>
        <begin position="333"/>
        <end position="354"/>
    </location>
</feature>
<evidence type="ECO:0000256" key="1">
    <source>
        <dbReference type="SAM" id="Phobius"/>
    </source>
</evidence>
<protein>
    <submittedName>
        <fullName evidence="2">Uncharacterized protein</fullName>
    </submittedName>
</protein>
<feature type="transmembrane region" description="Helical" evidence="1">
    <location>
        <begin position="240"/>
        <end position="259"/>
    </location>
</feature>
<keyword evidence="1" id="KW-0812">Transmembrane</keyword>
<keyword evidence="1" id="KW-1133">Transmembrane helix</keyword>
<feature type="transmembrane region" description="Helical" evidence="1">
    <location>
        <begin position="48"/>
        <end position="75"/>
    </location>
</feature>
<feature type="transmembrane region" description="Helical" evidence="1">
    <location>
        <begin position="205"/>
        <end position="228"/>
    </location>
</feature>
<feature type="transmembrane region" description="Helical" evidence="1">
    <location>
        <begin position="162"/>
        <end position="185"/>
    </location>
</feature>
<name>A0A6N9HPW0_9BURK</name>
<comment type="caution">
    <text evidence="2">The sequence shown here is derived from an EMBL/GenBank/DDBJ whole genome shotgun (WGS) entry which is preliminary data.</text>
</comment>
<evidence type="ECO:0000313" key="3">
    <source>
        <dbReference type="Proteomes" id="UP000448575"/>
    </source>
</evidence>
<dbReference type="RefSeq" id="WP_161028285.1">
    <property type="nucleotide sequence ID" value="NZ_WWCJ01000028.1"/>
</dbReference>
<feature type="transmembrane region" description="Helical" evidence="1">
    <location>
        <begin position="265"/>
        <end position="287"/>
    </location>
</feature>
<gene>
    <name evidence="2" type="ORF">GTP41_24880</name>
</gene>
<dbReference type="EMBL" id="WWCJ01000028">
    <property type="protein sequence ID" value="MYN05337.1"/>
    <property type="molecule type" value="Genomic_DNA"/>
</dbReference>
<evidence type="ECO:0000313" key="2">
    <source>
        <dbReference type="EMBL" id="MYN05337.1"/>
    </source>
</evidence>
<keyword evidence="3" id="KW-1185">Reference proteome</keyword>
<keyword evidence="1" id="KW-0472">Membrane</keyword>
<feature type="transmembrane region" description="Helical" evidence="1">
    <location>
        <begin position="95"/>
        <end position="117"/>
    </location>
</feature>
<proteinExistence type="predicted"/>
<feature type="transmembrane region" description="Helical" evidence="1">
    <location>
        <begin position="21"/>
        <end position="42"/>
    </location>
</feature>
<dbReference type="AlphaFoldDB" id="A0A6N9HPW0"/>